<organism evidence="3 4">
    <name type="scientific">Lachnellula suecica</name>
    <dbReference type="NCBI Taxonomy" id="602035"/>
    <lineage>
        <taxon>Eukaryota</taxon>
        <taxon>Fungi</taxon>
        <taxon>Dikarya</taxon>
        <taxon>Ascomycota</taxon>
        <taxon>Pezizomycotina</taxon>
        <taxon>Leotiomycetes</taxon>
        <taxon>Helotiales</taxon>
        <taxon>Lachnaceae</taxon>
        <taxon>Lachnellula</taxon>
    </lineage>
</organism>
<dbReference type="Pfam" id="PF00106">
    <property type="entry name" value="adh_short"/>
    <property type="match status" value="1"/>
</dbReference>
<name>A0A8T9C7V0_9HELO</name>
<comment type="caution">
    <text evidence="3">The sequence shown here is derived from an EMBL/GenBank/DDBJ whole genome shotgun (WGS) entry which is preliminary data.</text>
</comment>
<dbReference type="Proteomes" id="UP000469558">
    <property type="component" value="Unassembled WGS sequence"/>
</dbReference>
<gene>
    <name evidence="3" type="ORF">LSUE1_G003580</name>
</gene>
<dbReference type="AlphaFoldDB" id="A0A8T9C7V0"/>
<accession>A0A8T9C7V0</accession>
<dbReference type="InterPro" id="IPR002347">
    <property type="entry name" value="SDR_fam"/>
</dbReference>
<evidence type="ECO:0000256" key="1">
    <source>
        <dbReference type="ARBA" id="ARBA00006484"/>
    </source>
</evidence>
<reference evidence="3 4" key="1">
    <citation type="submission" date="2018-05" db="EMBL/GenBank/DDBJ databases">
        <title>Genome sequencing and assembly of the regulated plant pathogen Lachnellula willkommii and related sister species for the development of diagnostic species identification markers.</title>
        <authorList>
            <person name="Giroux E."/>
            <person name="Bilodeau G."/>
        </authorList>
    </citation>
    <scope>NUCLEOTIDE SEQUENCE [LARGE SCALE GENOMIC DNA]</scope>
    <source>
        <strain evidence="3 4">CBS 268.59</strain>
    </source>
</reference>
<dbReference type="Gene3D" id="3.40.50.720">
    <property type="entry name" value="NAD(P)-binding Rossmann-like Domain"/>
    <property type="match status" value="1"/>
</dbReference>
<dbReference type="GO" id="GO:0016491">
    <property type="term" value="F:oxidoreductase activity"/>
    <property type="evidence" value="ECO:0007669"/>
    <property type="project" value="UniProtKB-KW"/>
</dbReference>
<dbReference type="InterPro" id="IPR036291">
    <property type="entry name" value="NAD(P)-bd_dom_sf"/>
</dbReference>
<evidence type="ECO:0000256" key="2">
    <source>
        <dbReference type="ARBA" id="ARBA00023002"/>
    </source>
</evidence>
<keyword evidence="4" id="KW-1185">Reference proteome</keyword>
<sequence length="361" mass="39467">MTSTTYPEFDGATEGKEVARVFAEGIRGKTILITGVNRAGIGFTTAEAFASQSPAHLIIAGRTESKLKESIDALRTQFPGVDYRPLKLDLSSQHAVREASAKALSWSDIPTIDIIVNSAGIMLVPERTLSEDGIEMHFATNHIGHFLFTCLLMPKLIKASRSNPAGATRIVNVSSLSPTMTKQMRWSDMNFEKINGELPKEEQPMYDIHRAWGATGDLEAISYLPLEGYNQSKVANVLFGIAANKKLYEKYGILSLAVHPGVIETELVRHMTQETQKAVQEMRENGSYPFITAGAGAATSTVAALDPSLGVPEMRNGKENYGAYLIACQISDRANPGAVSSDEAEKLWRLSEELVREKFSL</sequence>
<protein>
    <submittedName>
        <fullName evidence="3">Putative oxidoreductase</fullName>
    </submittedName>
</protein>
<dbReference type="OrthoDB" id="191139at2759"/>
<evidence type="ECO:0000313" key="3">
    <source>
        <dbReference type="EMBL" id="TVY81132.1"/>
    </source>
</evidence>
<comment type="similarity">
    <text evidence="1">Belongs to the short-chain dehydrogenases/reductases (SDR) family.</text>
</comment>
<proteinExistence type="inferred from homology"/>
<dbReference type="PRINTS" id="PR00081">
    <property type="entry name" value="GDHRDH"/>
</dbReference>
<dbReference type="EMBL" id="QGMK01000541">
    <property type="protein sequence ID" value="TVY81132.1"/>
    <property type="molecule type" value="Genomic_DNA"/>
</dbReference>
<dbReference type="PANTHER" id="PTHR24320">
    <property type="entry name" value="RETINOL DEHYDROGENASE"/>
    <property type="match status" value="1"/>
</dbReference>
<dbReference type="SUPFAM" id="SSF51735">
    <property type="entry name" value="NAD(P)-binding Rossmann-fold domains"/>
    <property type="match status" value="1"/>
</dbReference>
<dbReference type="PANTHER" id="PTHR24320:SF283">
    <property type="entry name" value="RETINOL DEHYDROGENASE 11"/>
    <property type="match status" value="1"/>
</dbReference>
<keyword evidence="2" id="KW-0560">Oxidoreductase</keyword>
<evidence type="ECO:0000313" key="4">
    <source>
        <dbReference type="Proteomes" id="UP000469558"/>
    </source>
</evidence>